<name>A0A6P8AQF6_PYRGI</name>
<organism evidence="1 2">
    <name type="scientific">Pyricularia grisea</name>
    <name type="common">Crabgrass-specific blast fungus</name>
    <name type="synonym">Magnaporthe grisea</name>
    <dbReference type="NCBI Taxonomy" id="148305"/>
    <lineage>
        <taxon>Eukaryota</taxon>
        <taxon>Fungi</taxon>
        <taxon>Dikarya</taxon>
        <taxon>Ascomycota</taxon>
        <taxon>Pezizomycotina</taxon>
        <taxon>Sordariomycetes</taxon>
        <taxon>Sordariomycetidae</taxon>
        <taxon>Magnaporthales</taxon>
        <taxon>Pyriculariaceae</taxon>
        <taxon>Pyricularia</taxon>
    </lineage>
</organism>
<dbReference type="GeneID" id="41966853"/>
<dbReference type="Proteomes" id="UP000515153">
    <property type="component" value="Unplaced"/>
</dbReference>
<sequence>MKFSKIAIRLSRNWENLLFGILDKLYLAEYGKNELRNPTPRKTFTDRIFHVFYIFFNIGKIPHFCNFNRYYISTDGQL</sequence>
<dbReference type="RefSeq" id="XP_030977115.1">
    <property type="nucleotide sequence ID" value="XM_031131948.1"/>
</dbReference>
<accession>A0A6P8AQF6</accession>
<dbReference type="AlphaFoldDB" id="A0A6P8AQF6"/>
<evidence type="ECO:0000313" key="1">
    <source>
        <dbReference type="Proteomes" id="UP000515153"/>
    </source>
</evidence>
<gene>
    <name evidence="2" type="ORF">PgNI_11990</name>
</gene>
<keyword evidence="1" id="KW-1185">Reference proteome</keyword>
<protein>
    <submittedName>
        <fullName evidence="2">Uncharacterized protein</fullName>
    </submittedName>
</protein>
<reference evidence="2" key="3">
    <citation type="submission" date="2025-08" db="UniProtKB">
        <authorList>
            <consortium name="RefSeq"/>
        </authorList>
    </citation>
    <scope>IDENTIFICATION</scope>
    <source>
        <strain evidence="2">NI907</strain>
    </source>
</reference>
<reference evidence="2" key="1">
    <citation type="journal article" date="2019" name="Mol. Biol. Evol.">
        <title>Blast fungal genomes show frequent chromosomal changes, gene gains and losses, and effector gene turnover.</title>
        <authorList>
            <person name="Gomez Luciano L.B."/>
            <person name="Jason Tsai I."/>
            <person name="Chuma I."/>
            <person name="Tosa Y."/>
            <person name="Chen Y.H."/>
            <person name="Li J.Y."/>
            <person name="Li M.Y."/>
            <person name="Jade Lu M.Y."/>
            <person name="Nakayashiki H."/>
            <person name="Li W.H."/>
        </authorList>
    </citation>
    <scope>NUCLEOTIDE SEQUENCE</scope>
    <source>
        <strain evidence="2">NI907</strain>
    </source>
</reference>
<reference evidence="2" key="2">
    <citation type="submission" date="2019-10" db="EMBL/GenBank/DDBJ databases">
        <authorList>
            <consortium name="NCBI Genome Project"/>
        </authorList>
    </citation>
    <scope>NUCLEOTIDE SEQUENCE</scope>
    <source>
        <strain evidence="2">NI907</strain>
    </source>
</reference>
<evidence type="ECO:0000313" key="2">
    <source>
        <dbReference type="RefSeq" id="XP_030977115.1"/>
    </source>
</evidence>
<proteinExistence type="predicted"/>
<dbReference type="KEGG" id="pgri:PgNI_11990"/>